<dbReference type="EMBL" id="CP141614">
    <property type="protein sequence ID" value="WRP15820.1"/>
    <property type="molecule type" value="Genomic_DNA"/>
</dbReference>
<protein>
    <recommendedName>
        <fullName evidence="4 10">Transketolase</fullName>
        <ecNumber evidence="4 10">2.2.1.1</ecNumber>
    </recommendedName>
</protein>
<sequence>MTMRTSTTLLQRVADTVRALSVDAVEQARSGHPGLPLGCAEIGAVLFAEVLRHDPGWPGWPDRDRLVLSAGHGSMWLYSLLHLTGYPLPLDELRRFRQLDSLTPGHPEHGRTPGVETTTGPLGQGFANAVGMALAEAMLSATYNRPGFPVVDHRTWVLASDGDMMEGVASEAASLAGHLRLGKLKVIYDHNQISIEGSTELAFSEDVARRFEAYGWRVTTVDGHDIEALRAALAWAVADESRPSLIVARTHLAYKSPKQDQAEAHGAPLGPEAARALKERIGFPPDRPFWVPEEVRALFAERRAAWEEASRSWQALWENWSRAFPELRRRWDEAMAGQLPGDLASALPSWDPARPVATRVAGGRVLQALAERVPYLVGGSADLAPSTHTFMEGLGSVGPGQYSGRNLHFGVREHAMGAILNGLSLHGGLRPFGSTFLVFSDYMRPPIRLAAMMRLPVLYVFTHDSIYVGEDGPTHQPVEHLEALRAIPGLEVWRPADAAETGLAWLAALERRDGPCALVLTRQGVPAVPVEGSDGAQRQREGVRAGAYVVRGLDAARVDVTLVASGSEVATALEAAGRLEQEGLRVRVVSVPCRERLAAMPPELRRRLLAHPSPCVVVEAGVGSGWGWLVGERAELVGVTRFGESAPAAQAAAAVGLTVDRVVEAARRLVGPR</sequence>
<evidence type="ECO:0000256" key="1">
    <source>
        <dbReference type="ARBA" id="ARBA00001946"/>
    </source>
</evidence>
<evidence type="ECO:0000313" key="14">
    <source>
        <dbReference type="Proteomes" id="UP001333102"/>
    </source>
</evidence>
<dbReference type="InterPro" id="IPR005475">
    <property type="entry name" value="Transketolase-like_Pyr-bd"/>
</dbReference>
<dbReference type="Pfam" id="PF22613">
    <property type="entry name" value="Transketolase_C_1"/>
    <property type="match status" value="1"/>
</dbReference>
<dbReference type="InterPro" id="IPR005474">
    <property type="entry name" value="Transketolase_N"/>
</dbReference>
<evidence type="ECO:0000259" key="12">
    <source>
        <dbReference type="SMART" id="SM00861"/>
    </source>
</evidence>
<dbReference type="Gene3D" id="3.40.50.970">
    <property type="match status" value="2"/>
</dbReference>
<evidence type="ECO:0000256" key="4">
    <source>
        <dbReference type="ARBA" id="ARBA00013152"/>
    </source>
</evidence>
<keyword evidence="5 13" id="KW-0808">Transferase</keyword>
<dbReference type="EC" id="2.2.1.1" evidence="4 10"/>
<reference evidence="14" key="1">
    <citation type="submission" date="2023-12" db="EMBL/GenBank/DDBJ databases">
        <title>Novel isolates from deep terrestrial aquifers shed light on the physiology and ecology of the class Limnochordia.</title>
        <authorList>
            <person name="Karnachuk O.V."/>
            <person name="Lukina A.P."/>
            <person name="Avakyan M.R."/>
            <person name="Kadnikov V."/>
            <person name="Begmatov S."/>
            <person name="Beletsky A.V."/>
            <person name="Mardanov A.V."/>
            <person name="Ravin N.V."/>
        </authorList>
    </citation>
    <scope>NUCLEOTIDE SEQUENCE [LARGE SCALE GENOMIC DNA]</scope>
    <source>
        <strain evidence="14">LN</strain>
    </source>
</reference>
<keyword evidence="14" id="KW-1185">Reference proteome</keyword>
<comment type="similarity">
    <text evidence="3">Belongs to the transketolase family.</text>
</comment>
<evidence type="ECO:0000256" key="10">
    <source>
        <dbReference type="NCBIfam" id="TIGR00232"/>
    </source>
</evidence>
<dbReference type="SMART" id="SM00861">
    <property type="entry name" value="Transket_pyr"/>
    <property type="match status" value="1"/>
</dbReference>
<evidence type="ECO:0000313" key="13">
    <source>
        <dbReference type="EMBL" id="WRP15820.1"/>
    </source>
</evidence>
<dbReference type="InterPro" id="IPR033247">
    <property type="entry name" value="Transketolase_fam"/>
</dbReference>
<dbReference type="InterPro" id="IPR005478">
    <property type="entry name" value="Transketolase_bac-like"/>
</dbReference>
<name>A0ABZ1BSL4_9FIRM</name>
<dbReference type="SUPFAM" id="SSF52518">
    <property type="entry name" value="Thiamin diphosphate-binding fold (THDP-binding)"/>
    <property type="match status" value="2"/>
</dbReference>
<dbReference type="Proteomes" id="UP001333102">
    <property type="component" value="Chromosome"/>
</dbReference>
<dbReference type="SUPFAM" id="SSF52922">
    <property type="entry name" value="TK C-terminal domain-like"/>
    <property type="match status" value="1"/>
</dbReference>
<dbReference type="Pfam" id="PF00456">
    <property type="entry name" value="Transketolase_N"/>
    <property type="match status" value="1"/>
</dbReference>
<dbReference type="PANTHER" id="PTHR43522">
    <property type="entry name" value="TRANSKETOLASE"/>
    <property type="match status" value="1"/>
</dbReference>
<feature type="domain" description="Transketolase-like pyrimidine-binding" evidence="12">
    <location>
        <begin position="356"/>
        <end position="527"/>
    </location>
</feature>
<evidence type="ECO:0000256" key="2">
    <source>
        <dbReference type="ARBA" id="ARBA00001964"/>
    </source>
</evidence>
<keyword evidence="6" id="KW-0479">Metal-binding</keyword>
<evidence type="ECO:0000256" key="11">
    <source>
        <dbReference type="SAM" id="MobiDB-lite"/>
    </source>
</evidence>
<dbReference type="PANTHER" id="PTHR43522:SF2">
    <property type="entry name" value="TRANSKETOLASE 1-RELATED"/>
    <property type="match status" value="1"/>
</dbReference>
<keyword evidence="8" id="KW-0786">Thiamine pyrophosphate</keyword>
<proteinExistence type="inferred from homology"/>
<comment type="catalytic activity">
    <reaction evidence="9">
        <text>D-sedoheptulose 7-phosphate + D-glyceraldehyde 3-phosphate = aldehydo-D-ribose 5-phosphate + D-xylulose 5-phosphate</text>
        <dbReference type="Rhea" id="RHEA:10508"/>
        <dbReference type="ChEBI" id="CHEBI:57483"/>
        <dbReference type="ChEBI" id="CHEBI:57737"/>
        <dbReference type="ChEBI" id="CHEBI:58273"/>
        <dbReference type="ChEBI" id="CHEBI:59776"/>
        <dbReference type="EC" id="2.2.1.1"/>
    </reaction>
</comment>
<evidence type="ECO:0000256" key="9">
    <source>
        <dbReference type="ARBA" id="ARBA00049473"/>
    </source>
</evidence>
<evidence type="ECO:0000256" key="5">
    <source>
        <dbReference type="ARBA" id="ARBA00022679"/>
    </source>
</evidence>
<dbReference type="Pfam" id="PF02779">
    <property type="entry name" value="Transket_pyr"/>
    <property type="match status" value="1"/>
</dbReference>
<keyword evidence="7" id="KW-0460">Magnesium</keyword>
<dbReference type="CDD" id="cd07033">
    <property type="entry name" value="TPP_PYR_DXS_TK_like"/>
    <property type="match status" value="1"/>
</dbReference>
<dbReference type="NCBIfam" id="TIGR00232">
    <property type="entry name" value="tktlase_bact"/>
    <property type="match status" value="1"/>
</dbReference>
<dbReference type="InterPro" id="IPR049557">
    <property type="entry name" value="Transketolase_CS"/>
</dbReference>
<dbReference type="InterPro" id="IPR009014">
    <property type="entry name" value="Transketo_C/PFOR_II"/>
</dbReference>
<comment type="cofactor">
    <cofactor evidence="1">
        <name>Mg(2+)</name>
        <dbReference type="ChEBI" id="CHEBI:18420"/>
    </cofactor>
</comment>
<evidence type="ECO:0000256" key="7">
    <source>
        <dbReference type="ARBA" id="ARBA00022842"/>
    </source>
</evidence>
<evidence type="ECO:0000256" key="8">
    <source>
        <dbReference type="ARBA" id="ARBA00023052"/>
    </source>
</evidence>
<dbReference type="CDD" id="cd02012">
    <property type="entry name" value="TPP_TK"/>
    <property type="match status" value="1"/>
</dbReference>
<dbReference type="PROSITE" id="PS00801">
    <property type="entry name" value="TRANSKETOLASE_1"/>
    <property type="match status" value="1"/>
</dbReference>
<dbReference type="GO" id="GO:0004802">
    <property type="term" value="F:transketolase activity"/>
    <property type="evidence" value="ECO:0007669"/>
    <property type="project" value="UniProtKB-EC"/>
</dbReference>
<dbReference type="Gene3D" id="3.40.50.920">
    <property type="match status" value="1"/>
</dbReference>
<accession>A0ABZ1BSL4</accession>
<organism evidence="13 14">
    <name type="scientific">Geochorda subterranea</name>
    <dbReference type="NCBI Taxonomy" id="3109564"/>
    <lineage>
        <taxon>Bacteria</taxon>
        <taxon>Bacillati</taxon>
        <taxon>Bacillota</taxon>
        <taxon>Limnochordia</taxon>
        <taxon>Limnochordales</taxon>
        <taxon>Geochordaceae</taxon>
        <taxon>Geochorda</taxon>
    </lineage>
</organism>
<comment type="cofactor">
    <cofactor evidence="2">
        <name>thiamine diphosphate</name>
        <dbReference type="ChEBI" id="CHEBI:58937"/>
    </cofactor>
</comment>
<dbReference type="InterPro" id="IPR055152">
    <property type="entry name" value="Transketolase-like_C_2"/>
</dbReference>
<dbReference type="InterPro" id="IPR029061">
    <property type="entry name" value="THDP-binding"/>
</dbReference>
<evidence type="ECO:0000256" key="6">
    <source>
        <dbReference type="ARBA" id="ARBA00022723"/>
    </source>
</evidence>
<evidence type="ECO:0000256" key="3">
    <source>
        <dbReference type="ARBA" id="ARBA00007131"/>
    </source>
</evidence>
<gene>
    <name evidence="13" type="primary">tkt</name>
    <name evidence="13" type="ORF">VLY81_06615</name>
</gene>
<dbReference type="RefSeq" id="WP_324670228.1">
    <property type="nucleotide sequence ID" value="NZ_CP141614.1"/>
</dbReference>
<feature type="region of interest" description="Disordered" evidence="11">
    <location>
        <begin position="101"/>
        <end position="122"/>
    </location>
</feature>